<comment type="function">
    <text evidence="1">Required for the efficient initiation of filament assembly.</text>
</comment>
<dbReference type="HOGENOM" id="CLU_137423_0_0_4"/>
<name>W0SD82_9PROT</name>
<protein>
    <submittedName>
        <fullName evidence="4">FlgN family protein</fullName>
    </submittedName>
</protein>
<sequence length="157" mass="17015">MAAVESLSDLLVRELSDLKRFCDLLEEERKALTGTQADRLPDIAKEKAALVGQLNQLETRRDTLLVKNGFAKGRSGIEAWLASLPNASSDRHRWTELLKLAAQARDGNETNGKLINILLKQNQDALSVLLSGGTDSIYGADGQQRGLAAGKRSFGAV</sequence>
<dbReference type="STRING" id="1223802.SUTH_00914"/>
<dbReference type="Pfam" id="PF05130">
    <property type="entry name" value="FlgN"/>
    <property type="match status" value="1"/>
</dbReference>
<comment type="similarity">
    <text evidence="2">Belongs to the FlgN family.</text>
</comment>
<keyword evidence="3" id="KW-1005">Bacterial flagellum biogenesis</keyword>
<proteinExistence type="inferred from homology"/>
<dbReference type="InterPro" id="IPR007809">
    <property type="entry name" value="FlgN-like"/>
</dbReference>
<organism evidence="4 5">
    <name type="scientific">Sulfuritalea hydrogenivorans sk43H</name>
    <dbReference type="NCBI Taxonomy" id="1223802"/>
    <lineage>
        <taxon>Bacteria</taxon>
        <taxon>Pseudomonadati</taxon>
        <taxon>Pseudomonadota</taxon>
        <taxon>Betaproteobacteria</taxon>
        <taxon>Nitrosomonadales</taxon>
        <taxon>Sterolibacteriaceae</taxon>
        <taxon>Sulfuritalea</taxon>
    </lineage>
</organism>
<dbReference type="InterPro" id="IPR036679">
    <property type="entry name" value="FlgN-like_sf"/>
</dbReference>
<gene>
    <name evidence="4" type="ORF">SUTH_00914</name>
</gene>
<evidence type="ECO:0000256" key="2">
    <source>
        <dbReference type="ARBA" id="ARBA00007703"/>
    </source>
</evidence>
<dbReference type="SUPFAM" id="SSF140566">
    <property type="entry name" value="FlgN-like"/>
    <property type="match status" value="1"/>
</dbReference>
<dbReference type="EMBL" id="AP012547">
    <property type="protein sequence ID" value="BAO28720.1"/>
    <property type="molecule type" value="Genomic_DNA"/>
</dbReference>
<dbReference type="GO" id="GO:0044780">
    <property type="term" value="P:bacterial-type flagellum assembly"/>
    <property type="evidence" value="ECO:0007669"/>
    <property type="project" value="InterPro"/>
</dbReference>
<dbReference type="AlphaFoldDB" id="W0SD82"/>
<reference evidence="4 5" key="1">
    <citation type="journal article" date="2014" name="Syst. Appl. Microbiol.">
        <title>Complete genomes of freshwater sulfur oxidizers Sulfuricella denitrificans skB26 and Sulfuritalea hydrogenivorans sk43H: genetic insights into the sulfur oxidation pathway of betaproteobacteria.</title>
        <authorList>
            <person name="Watanabe T."/>
            <person name="Kojima H."/>
            <person name="Fukui M."/>
        </authorList>
    </citation>
    <scope>NUCLEOTIDE SEQUENCE [LARGE SCALE GENOMIC DNA]</scope>
    <source>
        <strain evidence="4">DSM22779</strain>
    </source>
</reference>
<keyword evidence="5" id="KW-1185">Reference proteome</keyword>
<dbReference type="Gene3D" id="1.20.58.300">
    <property type="entry name" value="FlgN-like"/>
    <property type="match status" value="1"/>
</dbReference>
<accession>W0SD82</accession>
<evidence type="ECO:0000313" key="4">
    <source>
        <dbReference type="EMBL" id="BAO28720.1"/>
    </source>
</evidence>
<evidence type="ECO:0000313" key="5">
    <source>
        <dbReference type="Proteomes" id="UP000031637"/>
    </source>
</evidence>
<dbReference type="KEGG" id="shd:SUTH_00914"/>
<evidence type="ECO:0000256" key="1">
    <source>
        <dbReference type="ARBA" id="ARBA00002397"/>
    </source>
</evidence>
<evidence type="ECO:0000256" key="3">
    <source>
        <dbReference type="ARBA" id="ARBA00022795"/>
    </source>
</evidence>
<dbReference type="Proteomes" id="UP000031637">
    <property type="component" value="Chromosome"/>
</dbReference>